<feature type="chain" id="PRO_5001962446" description="TonB-dependent receptor" evidence="11">
    <location>
        <begin position="29"/>
        <end position="1016"/>
    </location>
</feature>
<evidence type="ECO:0000256" key="3">
    <source>
        <dbReference type="ARBA" id="ARBA00022452"/>
    </source>
</evidence>
<name>A0A0A0ERK4_9GAMM</name>
<evidence type="ECO:0000256" key="2">
    <source>
        <dbReference type="ARBA" id="ARBA00022448"/>
    </source>
</evidence>
<feature type="signal peptide" evidence="11">
    <location>
        <begin position="1"/>
        <end position="28"/>
    </location>
</feature>
<evidence type="ECO:0000256" key="7">
    <source>
        <dbReference type="ARBA" id="ARBA00023237"/>
    </source>
</evidence>
<evidence type="ECO:0000256" key="6">
    <source>
        <dbReference type="ARBA" id="ARBA00023136"/>
    </source>
</evidence>
<reference evidence="14 15" key="1">
    <citation type="submission" date="2013-08" db="EMBL/GenBank/DDBJ databases">
        <title>Genome sequencing of Lysobacter.</title>
        <authorList>
            <person name="Zhang S."/>
            <person name="Wang G."/>
        </authorList>
    </citation>
    <scope>NUCLEOTIDE SEQUENCE [LARGE SCALE GENOMIC DNA]</scope>
    <source>
        <strain evidence="14 15">Ko07</strain>
    </source>
</reference>
<keyword evidence="15" id="KW-1185">Reference proteome</keyword>
<evidence type="ECO:0000313" key="15">
    <source>
        <dbReference type="Proteomes" id="UP000030017"/>
    </source>
</evidence>
<dbReference type="STRING" id="1122185.N792_00900"/>
<dbReference type="eggNOG" id="COG1629">
    <property type="taxonomic scope" value="Bacteria"/>
</dbReference>
<dbReference type="AlphaFoldDB" id="A0A0A0ERK4"/>
<dbReference type="Gene3D" id="2.40.170.20">
    <property type="entry name" value="TonB-dependent receptor, beta-barrel domain"/>
    <property type="match status" value="1"/>
</dbReference>
<feature type="domain" description="TonB-dependent receptor-like beta-barrel" evidence="12">
    <location>
        <begin position="373"/>
        <end position="980"/>
    </location>
</feature>
<evidence type="ECO:0000256" key="4">
    <source>
        <dbReference type="ARBA" id="ARBA00022692"/>
    </source>
</evidence>
<dbReference type="InterPro" id="IPR037066">
    <property type="entry name" value="Plug_dom_sf"/>
</dbReference>
<dbReference type="Pfam" id="PF00593">
    <property type="entry name" value="TonB_dep_Rec_b-barrel"/>
    <property type="match status" value="1"/>
</dbReference>
<dbReference type="OrthoDB" id="6276154at2"/>
<keyword evidence="11" id="KW-0732">Signal</keyword>
<keyword evidence="3 8" id="KW-1134">Transmembrane beta strand</keyword>
<comment type="caution">
    <text evidence="14">The sequence shown here is derived from an EMBL/GenBank/DDBJ whole genome shotgun (WGS) entry which is preliminary data.</text>
</comment>
<dbReference type="InterPro" id="IPR000531">
    <property type="entry name" value="Beta-barrel_TonB"/>
</dbReference>
<sequence>MGRKTSKLFEAISVALIIGVGAPAMAIAAPQDQGAAPAKPAKSDVTYLDGVSVTGSRIRQVDTETAQPIQLISREDIEKQGFQSVGDILQNITATGNPPLSRASPSSSGPNAGGTYISLRDLGAERTLVLLNGKRMGVGVNGRADLSLIPVAAVQSIEVLKDGASSTYGSDAIAGVINIITRSNFDGSSISAYYGQYDEGDGAVKKVEFVTGIKGERSALTFAAEWAEEDRVAAADRPWSRFPRSHLHPDRDWSTTSDQGGFVSRPSQALPNVKYSGNTRVMLRPGGDPMNPTDYINQNTDTGRCAPNSLANPGPGTCTPGSIEGKHNSQELADTLIPRNWHSVYADGIFELTDRLRLTSNVLYTERSSTRLTSGRPLQANRYGIPVSGDSYFNPVGEDIDNWWRRTQEVPRETRNDLRTVRFAAALEGSFEIGERWFDWDVSHVHNKNNLEMSSGSDMGLDRIAAAVGPSFRDPASGKLVCGTPTAPIAGCVPWNPFIHYGTVAEGGLTGNQALQDYLFHIEQDRGSTATSVLSANLSGSLMELPAGELGFAVGVERRKESGSFVPDAMSVSGLSTNQGDNPTRGEYSVQELYAELQLPVLAELPFAKELTLNLATRYSDYDTFGSTSNHKLGLKWKPIDQLLLRATIADGFRAPTIADMFGGTAETASVFTDPCDVVYGSSATNPTTRANCRADLGTAADTFRQLNSAGNPVTSPNSNSPTPFFSGSNPSLDPEMSRSKTIGVVWSPSFLKGFNVALDWWNIRITDTIVSDTPKAMLDDCYVLGIADRCGMRPGNGFGRDPVNGTVTSMYFGDTNAGFRDVEGYDLDLSYRFSVGDYGDFRVQSSSTYMVQDLRTSTNLPQLPLSTIGWGPDFRLRSNLSVGWEKGAYGASFSSRYFSSMRETCIFFTPSPAGVPPVTEPHLECNEIVWAPTGVIGADGVPQSQISRRRKVGSNTFHDVQFRYQTPWDARITLGVNNVFKKEGPVMYSFPSSGSAYYGGFDQGRFLYARYTQSF</sequence>
<evidence type="ECO:0000259" key="13">
    <source>
        <dbReference type="Pfam" id="PF07715"/>
    </source>
</evidence>
<comment type="similarity">
    <text evidence="8 9">Belongs to the TonB-dependent receptor family.</text>
</comment>
<dbReference type="eggNOG" id="COG4771">
    <property type="taxonomic scope" value="Bacteria"/>
</dbReference>
<evidence type="ECO:0000259" key="12">
    <source>
        <dbReference type="Pfam" id="PF00593"/>
    </source>
</evidence>
<accession>A0A0A0ERK4</accession>
<evidence type="ECO:0000313" key="14">
    <source>
        <dbReference type="EMBL" id="KGM52830.1"/>
    </source>
</evidence>
<evidence type="ECO:0000256" key="9">
    <source>
        <dbReference type="RuleBase" id="RU003357"/>
    </source>
</evidence>
<dbReference type="SUPFAM" id="SSF56935">
    <property type="entry name" value="Porins"/>
    <property type="match status" value="1"/>
</dbReference>
<feature type="compositionally biased region" description="Polar residues" evidence="10">
    <location>
        <begin position="254"/>
        <end position="270"/>
    </location>
</feature>
<feature type="region of interest" description="Disordered" evidence="10">
    <location>
        <begin position="710"/>
        <end position="733"/>
    </location>
</feature>
<proteinExistence type="inferred from homology"/>
<protein>
    <recommendedName>
        <fullName evidence="16">TonB-dependent receptor</fullName>
    </recommendedName>
</protein>
<dbReference type="InterPro" id="IPR012910">
    <property type="entry name" value="Plug_dom"/>
</dbReference>
<dbReference type="InterPro" id="IPR036942">
    <property type="entry name" value="Beta-barrel_TonB_sf"/>
</dbReference>
<keyword evidence="6 8" id="KW-0472">Membrane</keyword>
<dbReference type="InterPro" id="IPR039426">
    <property type="entry name" value="TonB-dep_rcpt-like"/>
</dbReference>
<keyword evidence="2 8" id="KW-0813">Transport</keyword>
<gene>
    <name evidence="14" type="ORF">N792_00900</name>
</gene>
<dbReference type="Gene3D" id="2.170.130.10">
    <property type="entry name" value="TonB-dependent receptor, plug domain"/>
    <property type="match status" value="1"/>
</dbReference>
<keyword evidence="7 8" id="KW-0998">Cell outer membrane</keyword>
<keyword evidence="4 8" id="KW-0812">Transmembrane</keyword>
<dbReference type="RefSeq" id="WP_036191595.1">
    <property type="nucleotide sequence ID" value="NZ_AVPS01000001.1"/>
</dbReference>
<evidence type="ECO:0000256" key="5">
    <source>
        <dbReference type="ARBA" id="ARBA00023077"/>
    </source>
</evidence>
<dbReference type="PANTHER" id="PTHR47234:SF2">
    <property type="entry name" value="TONB-DEPENDENT RECEPTOR"/>
    <property type="match status" value="1"/>
</dbReference>
<dbReference type="Proteomes" id="UP000030017">
    <property type="component" value="Unassembled WGS sequence"/>
</dbReference>
<feature type="compositionally biased region" description="Low complexity" evidence="10">
    <location>
        <begin position="711"/>
        <end position="732"/>
    </location>
</feature>
<evidence type="ECO:0000256" key="10">
    <source>
        <dbReference type="SAM" id="MobiDB-lite"/>
    </source>
</evidence>
<dbReference type="PANTHER" id="PTHR47234">
    <property type="match status" value="1"/>
</dbReference>
<dbReference type="EMBL" id="AVPS01000001">
    <property type="protein sequence ID" value="KGM52830.1"/>
    <property type="molecule type" value="Genomic_DNA"/>
</dbReference>
<keyword evidence="5 9" id="KW-0798">TonB box</keyword>
<comment type="subcellular location">
    <subcellularLocation>
        <location evidence="1 8">Cell outer membrane</location>
        <topology evidence="1 8">Multi-pass membrane protein</topology>
    </subcellularLocation>
</comment>
<evidence type="ECO:0000256" key="11">
    <source>
        <dbReference type="SAM" id="SignalP"/>
    </source>
</evidence>
<organism evidence="14 15">
    <name type="scientific">Lysobacter concretionis Ko07 = DSM 16239</name>
    <dbReference type="NCBI Taxonomy" id="1122185"/>
    <lineage>
        <taxon>Bacteria</taxon>
        <taxon>Pseudomonadati</taxon>
        <taxon>Pseudomonadota</taxon>
        <taxon>Gammaproteobacteria</taxon>
        <taxon>Lysobacterales</taxon>
        <taxon>Lysobacteraceae</taxon>
        <taxon>Novilysobacter</taxon>
    </lineage>
</organism>
<evidence type="ECO:0000256" key="8">
    <source>
        <dbReference type="PROSITE-ProRule" id="PRU01360"/>
    </source>
</evidence>
<feature type="domain" description="TonB-dependent receptor plug" evidence="13">
    <location>
        <begin position="64"/>
        <end position="176"/>
    </location>
</feature>
<feature type="region of interest" description="Disordered" evidence="10">
    <location>
        <begin position="247"/>
        <end position="270"/>
    </location>
</feature>
<dbReference type="PROSITE" id="PS52016">
    <property type="entry name" value="TONB_DEPENDENT_REC_3"/>
    <property type="match status" value="1"/>
</dbReference>
<dbReference type="Pfam" id="PF07715">
    <property type="entry name" value="Plug"/>
    <property type="match status" value="1"/>
</dbReference>
<evidence type="ECO:0008006" key="16">
    <source>
        <dbReference type="Google" id="ProtNLM"/>
    </source>
</evidence>
<dbReference type="GO" id="GO:0009279">
    <property type="term" value="C:cell outer membrane"/>
    <property type="evidence" value="ECO:0007669"/>
    <property type="project" value="UniProtKB-SubCell"/>
</dbReference>
<evidence type="ECO:0000256" key="1">
    <source>
        <dbReference type="ARBA" id="ARBA00004571"/>
    </source>
</evidence>